<dbReference type="EMBL" id="RKMG01000006">
    <property type="protein sequence ID" value="RPA61020.1"/>
    <property type="molecule type" value="Genomic_DNA"/>
</dbReference>
<dbReference type="Gene3D" id="3.60.110.10">
    <property type="entry name" value="Carbon-nitrogen hydrolase"/>
    <property type="match status" value="1"/>
</dbReference>
<evidence type="ECO:0000313" key="4">
    <source>
        <dbReference type="Proteomes" id="UP000273977"/>
    </source>
</evidence>
<dbReference type="PROSITE" id="PS01227">
    <property type="entry name" value="UPF0012"/>
    <property type="match status" value="1"/>
</dbReference>
<evidence type="ECO:0000256" key="1">
    <source>
        <dbReference type="ARBA" id="ARBA00010613"/>
    </source>
</evidence>
<dbReference type="OrthoDB" id="9811121at2"/>
<dbReference type="PANTHER" id="PTHR23088">
    <property type="entry name" value="NITRILASE-RELATED"/>
    <property type="match status" value="1"/>
</dbReference>
<dbReference type="SUPFAM" id="SSF56317">
    <property type="entry name" value="Carbon-nitrogen hydrolase"/>
    <property type="match status" value="1"/>
</dbReference>
<dbReference type="CDD" id="cd07583">
    <property type="entry name" value="nitrilase_5"/>
    <property type="match status" value="1"/>
</dbReference>
<organism evidence="3 4">
    <name type="scientific">Aerococcus agrisoli</name>
    <dbReference type="NCBI Taxonomy" id="2487350"/>
    <lineage>
        <taxon>Bacteria</taxon>
        <taxon>Bacillati</taxon>
        <taxon>Bacillota</taxon>
        <taxon>Bacilli</taxon>
        <taxon>Lactobacillales</taxon>
        <taxon>Aerococcaceae</taxon>
        <taxon>Aerococcus</taxon>
    </lineage>
</organism>
<accession>A0A3N4GQX4</accession>
<dbReference type="PROSITE" id="PS50263">
    <property type="entry name" value="CN_HYDROLASE"/>
    <property type="match status" value="1"/>
</dbReference>
<sequence>MKVAIVQTALIQGQVAENMQIIQDALTEAASANPDVIVLPELWNTSFLPENVYEIADVDGKETRALLSSFAKNNHVNIVGGSVANIREDALFNTVFVYDRDGSEIASYDKAHLFSPAGEDDYFAAGKDSVTFELDGVTCGVVTCYDLRFPEWVRELALADAQVVFVPAAWPATRNVHWDILNRARAIENQMYVVAVNSVGLVNPKGDVYGGHSVIIDPWGSYIVEPDDDHEIKVGEIDFDVIDGIRSKINVFNDRRPDIYDI</sequence>
<comment type="caution">
    <text evidence="3">The sequence shown here is derived from an EMBL/GenBank/DDBJ whole genome shotgun (WGS) entry which is preliminary data.</text>
</comment>
<dbReference type="InterPro" id="IPR036526">
    <property type="entry name" value="C-N_Hydrolase_sf"/>
</dbReference>
<comment type="similarity">
    <text evidence="1">Belongs to the carbon-nitrogen hydrolase superfamily. NIT1/NIT2 family.</text>
</comment>
<evidence type="ECO:0000259" key="2">
    <source>
        <dbReference type="PROSITE" id="PS50263"/>
    </source>
</evidence>
<feature type="domain" description="CN hydrolase" evidence="2">
    <location>
        <begin position="1"/>
        <end position="239"/>
    </location>
</feature>
<dbReference type="Pfam" id="PF00795">
    <property type="entry name" value="CN_hydrolase"/>
    <property type="match status" value="1"/>
</dbReference>
<dbReference type="Proteomes" id="UP000273977">
    <property type="component" value="Unassembled WGS sequence"/>
</dbReference>
<dbReference type="InterPro" id="IPR003010">
    <property type="entry name" value="C-N_Hydrolase"/>
</dbReference>
<dbReference type="AlphaFoldDB" id="A0A3N4GQX4"/>
<name>A0A3N4GQX4_9LACT</name>
<dbReference type="RefSeq" id="WP_123779534.1">
    <property type="nucleotide sequence ID" value="NZ_RKMG01000006.1"/>
</dbReference>
<gene>
    <name evidence="3" type="ORF">EF384_03130</name>
</gene>
<protein>
    <submittedName>
        <fullName evidence="3">Carbon-nitrogen family hydrolase</fullName>
    </submittedName>
</protein>
<evidence type="ECO:0000313" key="3">
    <source>
        <dbReference type="EMBL" id="RPA61020.1"/>
    </source>
</evidence>
<dbReference type="GO" id="GO:0016787">
    <property type="term" value="F:hydrolase activity"/>
    <property type="evidence" value="ECO:0007669"/>
    <property type="project" value="UniProtKB-KW"/>
</dbReference>
<proteinExistence type="inferred from homology"/>
<reference evidence="3 4" key="1">
    <citation type="submission" date="2018-11" db="EMBL/GenBank/DDBJ databases">
        <title>Aerococcus sp. SJQ22, whole genome shotgun sequence.</title>
        <authorList>
            <person name="Sun L."/>
            <person name="Gao X."/>
            <person name="Chen W."/>
            <person name="Huang K."/>
        </authorList>
    </citation>
    <scope>NUCLEOTIDE SEQUENCE [LARGE SCALE GENOMIC DNA]</scope>
    <source>
        <strain evidence="3 4">SJQ22</strain>
    </source>
</reference>
<dbReference type="PANTHER" id="PTHR23088:SF27">
    <property type="entry name" value="DEAMINATED GLUTATHIONE AMIDASE"/>
    <property type="match status" value="1"/>
</dbReference>
<dbReference type="InterPro" id="IPR001110">
    <property type="entry name" value="UPF0012_CS"/>
</dbReference>
<keyword evidence="4" id="KW-1185">Reference proteome</keyword>
<keyword evidence="3" id="KW-0378">Hydrolase</keyword>